<dbReference type="SUPFAM" id="SSF81383">
    <property type="entry name" value="F-box domain"/>
    <property type="match status" value="1"/>
</dbReference>
<name>A0AAQ3JR68_9LILI</name>
<dbReference type="EMBL" id="CP136890">
    <property type="protein sequence ID" value="WOK93913.1"/>
    <property type="molecule type" value="Genomic_DNA"/>
</dbReference>
<dbReference type="PANTHER" id="PTHR46407">
    <property type="entry name" value="OS02G0208700 PROTEIN"/>
    <property type="match status" value="1"/>
</dbReference>
<dbReference type="InterPro" id="IPR036047">
    <property type="entry name" value="F-box-like_dom_sf"/>
</dbReference>
<dbReference type="SMART" id="SM00612">
    <property type="entry name" value="Kelch"/>
    <property type="match status" value="2"/>
</dbReference>
<accession>A0AAQ3JR68</accession>
<dbReference type="GO" id="GO:0080037">
    <property type="term" value="P:negative regulation of cytokinin-activated signaling pathway"/>
    <property type="evidence" value="ECO:0007669"/>
    <property type="project" value="InterPro"/>
</dbReference>
<gene>
    <name evidence="1" type="ORF">Cni_G02614</name>
</gene>
<organism evidence="1 2">
    <name type="scientific">Canna indica</name>
    <name type="common">Indian-shot</name>
    <dbReference type="NCBI Taxonomy" id="4628"/>
    <lineage>
        <taxon>Eukaryota</taxon>
        <taxon>Viridiplantae</taxon>
        <taxon>Streptophyta</taxon>
        <taxon>Embryophyta</taxon>
        <taxon>Tracheophyta</taxon>
        <taxon>Spermatophyta</taxon>
        <taxon>Magnoliopsida</taxon>
        <taxon>Liliopsida</taxon>
        <taxon>Zingiberales</taxon>
        <taxon>Cannaceae</taxon>
        <taxon>Canna</taxon>
    </lineage>
</organism>
<proteinExistence type="predicted"/>
<evidence type="ECO:0000313" key="1">
    <source>
        <dbReference type="EMBL" id="WOK93913.1"/>
    </source>
</evidence>
<dbReference type="InterPro" id="IPR015915">
    <property type="entry name" value="Kelch-typ_b-propeller"/>
</dbReference>
<dbReference type="Gene3D" id="2.120.10.80">
    <property type="entry name" value="Kelch-type beta propeller"/>
    <property type="match status" value="1"/>
</dbReference>
<dbReference type="GO" id="GO:2000762">
    <property type="term" value="P:regulation of phenylpropanoid metabolic process"/>
    <property type="evidence" value="ECO:0007669"/>
    <property type="project" value="InterPro"/>
</dbReference>
<reference evidence="1 2" key="1">
    <citation type="submission" date="2023-10" db="EMBL/GenBank/DDBJ databases">
        <title>Chromosome-scale genome assembly provides insights into flower coloration mechanisms of Canna indica.</title>
        <authorList>
            <person name="Li C."/>
        </authorList>
    </citation>
    <scope>NUCLEOTIDE SEQUENCE [LARGE SCALE GENOMIC DNA]</scope>
    <source>
        <tissue evidence="1">Flower</tissue>
    </source>
</reference>
<dbReference type="PANTHER" id="PTHR46407:SF3">
    <property type="entry name" value="OS02G0208700 PROTEIN"/>
    <property type="match status" value="1"/>
</dbReference>
<keyword evidence="2" id="KW-1185">Reference proteome</keyword>
<sequence>MEISELIPGLPDEIGRECLLRLPFDAFRTAHAVCKIWKHDVESPTFHRLRKSAGLSRPVVALVLSDPPPIAAAANAKCYFPSPLLYRIALFEPATGAWSSPPMIPGCPHGLPLFCQLAAVGRELVVIGGWDPRTWAATDEVHVYDLVSGVWRRGARMPGPRRSFFACTAAAERRVVFVAGGHDESKNALRSALAYDVAADAWVPLPDMVRPRDECRGVFAGGAFRVVGGYPTEAQGQFSRSVEAFDLAAWRWGAVEERGRLEEAASPRACVVGGEGKLYMCGEAGEVTVLEEGGEGRWQRLAELPRDLRAALQMVAWEEGLMVLGSGVHGGTQVAYVLDLGHQERKGLKWRKVELPREYSGHVHAGCCFQI</sequence>
<dbReference type="AlphaFoldDB" id="A0AAQ3JR68"/>
<dbReference type="Proteomes" id="UP001327560">
    <property type="component" value="Chromosome 1"/>
</dbReference>
<dbReference type="SUPFAM" id="SSF117281">
    <property type="entry name" value="Kelch motif"/>
    <property type="match status" value="1"/>
</dbReference>
<protein>
    <submittedName>
        <fullName evidence="1">F-box/kelch-repeat protein</fullName>
    </submittedName>
</protein>
<dbReference type="InterPro" id="IPR006652">
    <property type="entry name" value="Kelch_1"/>
</dbReference>
<dbReference type="InterPro" id="IPR044595">
    <property type="entry name" value="KMD1-4"/>
</dbReference>
<evidence type="ECO:0000313" key="2">
    <source>
        <dbReference type="Proteomes" id="UP001327560"/>
    </source>
</evidence>
<dbReference type="Pfam" id="PF24681">
    <property type="entry name" value="Kelch_KLHDC2_KLHL20_DRC7"/>
    <property type="match status" value="1"/>
</dbReference>